<feature type="domain" description="MaoC-like" evidence="1">
    <location>
        <begin position="13"/>
        <end position="115"/>
    </location>
</feature>
<dbReference type="InterPro" id="IPR002539">
    <property type="entry name" value="MaoC-like_dom"/>
</dbReference>
<accession>A0A7X3LWD0</accession>
<keyword evidence="3" id="KW-1185">Reference proteome</keyword>
<dbReference type="Pfam" id="PF01575">
    <property type="entry name" value="MaoC_dehydratas"/>
    <property type="match status" value="1"/>
</dbReference>
<dbReference type="InterPro" id="IPR029069">
    <property type="entry name" value="HotDog_dom_sf"/>
</dbReference>
<evidence type="ECO:0000259" key="1">
    <source>
        <dbReference type="Pfam" id="PF01575"/>
    </source>
</evidence>
<protein>
    <submittedName>
        <fullName evidence="2">MaoC family dehydratase</fullName>
    </submittedName>
</protein>
<proteinExistence type="predicted"/>
<dbReference type="EMBL" id="WUMV01000007">
    <property type="protein sequence ID" value="MXN66339.1"/>
    <property type="molecule type" value="Genomic_DNA"/>
</dbReference>
<sequence length="158" mass="17667">MKSTTVQALLARQGEEIGVSEWIVVDQAMVDRFAEVTDDRQFIHVDPERAAREGPYGGPVAHGFLTLSLLPAMAATALPRIEGLRFAVNYGFDRIRFVAPVPVGRRVRGHFLLRHAKWKAPGDLQFDVEVTVEIEGQERPALVATWLGRRYLESGETE</sequence>
<dbReference type="CDD" id="cd03450">
    <property type="entry name" value="NodN"/>
    <property type="match status" value="1"/>
</dbReference>
<dbReference type="AlphaFoldDB" id="A0A7X3LWD0"/>
<dbReference type="InterPro" id="IPR039375">
    <property type="entry name" value="NodN-like"/>
</dbReference>
<dbReference type="PANTHER" id="PTHR42993">
    <property type="entry name" value="MAOC-LIKE DEHYDRATASE DOMAIN-CONTAINING PROTEIN"/>
    <property type="match status" value="1"/>
</dbReference>
<comment type="caution">
    <text evidence="2">The sequence shown here is derived from an EMBL/GenBank/DDBJ whole genome shotgun (WGS) entry which is preliminary data.</text>
</comment>
<dbReference type="Gene3D" id="3.10.129.10">
    <property type="entry name" value="Hotdog Thioesterase"/>
    <property type="match status" value="1"/>
</dbReference>
<reference evidence="2 3" key="1">
    <citation type="submission" date="2019-12" db="EMBL/GenBank/DDBJ databases">
        <authorList>
            <person name="Li M."/>
        </authorList>
    </citation>
    <scope>NUCLEOTIDE SEQUENCE [LARGE SCALE GENOMIC DNA]</scope>
    <source>
        <strain evidence="2 3">GBMRC 2046</strain>
    </source>
</reference>
<name>A0A7X3LWD0_9HYPH</name>
<dbReference type="PANTHER" id="PTHR42993:SF1">
    <property type="entry name" value="MAOC-LIKE DEHYDRATASE DOMAIN-CONTAINING PROTEIN"/>
    <property type="match status" value="1"/>
</dbReference>
<organism evidence="2 3">
    <name type="scientific">Stappia sediminis</name>
    <dbReference type="NCBI Taxonomy" id="2692190"/>
    <lineage>
        <taxon>Bacteria</taxon>
        <taxon>Pseudomonadati</taxon>
        <taxon>Pseudomonadota</taxon>
        <taxon>Alphaproteobacteria</taxon>
        <taxon>Hyphomicrobiales</taxon>
        <taxon>Stappiaceae</taxon>
        <taxon>Stappia</taxon>
    </lineage>
</organism>
<dbReference type="SUPFAM" id="SSF54637">
    <property type="entry name" value="Thioesterase/thiol ester dehydrase-isomerase"/>
    <property type="match status" value="1"/>
</dbReference>
<evidence type="ECO:0000313" key="3">
    <source>
        <dbReference type="Proteomes" id="UP000433101"/>
    </source>
</evidence>
<gene>
    <name evidence="2" type="ORF">GR183_15600</name>
</gene>
<dbReference type="RefSeq" id="WP_160776575.1">
    <property type="nucleotide sequence ID" value="NZ_WUMV01000007.1"/>
</dbReference>
<evidence type="ECO:0000313" key="2">
    <source>
        <dbReference type="EMBL" id="MXN66339.1"/>
    </source>
</evidence>
<dbReference type="Proteomes" id="UP000433101">
    <property type="component" value="Unassembled WGS sequence"/>
</dbReference>